<name>A0A6G0ZP45_APHCR</name>
<dbReference type="InterPro" id="IPR029063">
    <property type="entry name" value="SAM-dependent_MTases_sf"/>
</dbReference>
<keyword evidence="3 5" id="KW-0808">Transferase</keyword>
<dbReference type="PANTHER" id="PTHR23068:SF25">
    <property type="entry name" value="DNA (CYTOSINE-5)-METHYLTRANSFERASE DRM2"/>
    <property type="match status" value="1"/>
</dbReference>
<dbReference type="PROSITE" id="PS00094">
    <property type="entry name" value="C5_MTASE_1"/>
    <property type="match status" value="1"/>
</dbReference>
<comment type="caution">
    <text evidence="7">The sequence shown here is derived from an EMBL/GenBank/DDBJ whole genome shotgun (WGS) entry which is preliminary data.</text>
</comment>
<feature type="active site" evidence="5">
    <location>
        <position position="109"/>
    </location>
</feature>
<dbReference type="SUPFAM" id="SSF53335">
    <property type="entry name" value="S-adenosyl-L-methionine-dependent methyltransferases"/>
    <property type="match status" value="1"/>
</dbReference>
<dbReference type="InterPro" id="IPR050390">
    <property type="entry name" value="C5-Methyltransferase"/>
</dbReference>
<dbReference type="AlphaFoldDB" id="A0A6G0ZP45"/>
<evidence type="ECO:0000256" key="1">
    <source>
        <dbReference type="ARBA" id="ARBA00011975"/>
    </source>
</evidence>
<dbReference type="PANTHER" id="PTHR23068">
    <property type="entry name" value="DNA CYTOSINE-5- -METHYLTRANSFERASE 3-RELATED"/>
    <property type="match status" value="1"/>
</dbReference>
<sequence>MANKQSSKMQSKNKDNTAVPSSSTTSTSKLPRLRVLSLFDGIGTGYYSLKELGFDIEVFYASEIDKDALMLTRYHFSDGITQLGSVTKITNETLDQIGPINLLFGGSPCADLSSVNYRKRGIFDPDGTGILFFDFYRIWNYLQTKSRRENRPFYWLFENVASMELKNKEYISKFFECQPYVIDSLHYSPQRRRRFFWANLPNIRQLSHAREIGLIGADEPKLEDYLEKNLDRQANVEKVGTITSKRSCLQDGKSRNPVSQDGQFTGLYITEIEAIFGLPPHFTDVGDLSIQTRQKLIGRAWSVQVIKELLKLLDNTFAKK</sequence>
<dbReference type="GO" id="GO:0003886">
    <property type="term" value="F:DNA (cytosine-5-)-methyltransferase activity"/>
    <property type="evidence" value="ECO:0007669"/>
    <property type="project" value="UniProtKB-EC"/>
</dbReference>
<keyword evidence="4 5" id="KW-0949">S-adenosyl-L-methionine</keyword>
<accession>A0A6G0ZP45</accession>
<reference evidence="7 8" key="1">
    <citation type="submission" date="2019-08" db="EMBL/GenBank/DDBJ databases">
        <title>Whole genome of Aphis craccivora.</title>
        <authorList>
            <person name="Voronova N.V."/>
            <person name="Shulinski R.S."/>
            <person name="Bandarenka Y.V."/>
            <person name="Zhorov D.G."/>
            <person name="Warner D."/>
        </authorList>
    </citation>
    <scope>NUCLEOTIDE SEQUENCE [LARGE SCALE GENOMIC DNA]</scope>
    <source>
        <strain evidence="7">180601</strain>
        <tissue evidence="7">Whole Body</tissue>
    </source>
</reference>
<organism evidence="7 8">
    <name type="scientific">Aphis craccivora</name>
    <name type="common">Cowpea aphid</name>
    <dbReference type="NCBI Taxonomy" id="307492"/>
    <lineage>
        <taxon>Eukaryota</taxon>
        <taxon>Metazoa</taxon>
        <taxon>Ecdysozoa</taxon>
        <taxon>Arthropoda</taxon>
        <taxon>Hexapoda</taxon>
        <taxon>Insecta</taxon>
        <taxon>Pterygota</taxon>
        <taxon>Neoptera</taxon>
        <taxon>Paraneoptera</taxon>
        <taxon>Hemiptera</taxon>
        <taxon>Sternorrhyncha</taxon>
        <taxon>Aphidomorpha</taxon>
        <taxon>Aphidoidea</taxon>
        <taxon>Aphididae</taxon>
        <taxon>Aphidini</taxon>
        <taxon>Aphis</taxon>
        <taxon>Aphis</taxon>
    </lineage>
</organism>
<dbReference type="Proteomes" id="UP000478052">
    <property type="component" value="Unassembled WGS sequence"/>
</dbReference>
<dbReference type="EMBL" id="VUJU01000087">
    <property type="protein sequence ID" value="KAF0773215.1"/>
    <property type="molecule type" value="Genomic_DNA"/>
</dbReference>
<dbReference type="Gene3D" id="3.40.50.150">
    <property type="entry name" value="Vaccinia Virus protein VP39"/>
    <property type="match status" value="1"/>
</dbReference>
<dbReference type="PROSITE" id="PS51679">
    <property type="entry name" value="SAM_MT_C5"/>
    <property type="match status" value="1"/>
</dbReference>
<proteinExistence type="inferred from homology"/>
<dbReference type="Pfam" id="PF00145">
    <property type="entry name" value="DNA_methylase"/>
    <property type="match status" value="1"/>
</dbReference>
<gene>
    <name evidence="7" type="ORF">FWK35_00001065</name>
</gene>
<evidence type="ECO:0000256" key="2">
    <source>
        <dbReference type="ARBA" id="ARBA00022603"/>
    </source>
</evidence>
<evidence type="ECO:0000256" key="6">
    <source>
        <dbReference type="SAM" id="MobiDB-lite"/>
    </source>
</evidence>
<dbReference type="GO" id="GO:0005634">
    <property type="term" value="C:nucleus"/>
    <property type="evidence" value="ECO:0007669"/>
    <property type="project" value="TreeGrafter"/>
</dbReference>
<protein>
    <recommendedName>
        <fullName evidence="1">DNA (cytosine-5-)-methyltransferase</fullName>
        <ecNumber evidence="1">2.1.1.37</ecNumber>
    </recommendedName>
</protein>
<comment type="similarity">
    <text evidence="5">Belongs to the class I-like SAM-binding methyltransferase superfamily. C5-methyltransferase family.</text>
</comment>
<evidence type="ECO:0000313" key="8">
    <source>
        <dbReference type="Proteomes" id="UP000478052"/>
    </source>
</evidence>
<evidence type="ECO:0000256" key="3">
    <source>
        <dbReference type="ARBA" id="ARBA00022679"/>
    </source>
</evidence>
<feature type="compositionally biased region" description="Low complexity" evidence="6">
    <location>
        <begin position="1"/>
        <end position="10"/>
    </location>
</feature>
<keyword evidence="8" id="KW-1185">Reference proteome</keyword>
<evidence type="ECO:0000313" key="7">
    <source>
        <dbReference type="EMBL" id="KAF0773215.1"/>
    </source>
</evidence>
<keyword evidence="2 5" id="KW-0489">Methyltransferase</keyword>
<evidence type="ECO:0000256" key="4">
    <source>
        <dbReference type="ARBA" id="ARBA00022691"/>
    </source>
</evidence>
<dbReference type="InterPro" id="IPR001525">
    <property type="entry name" value="C5_MeTfrase"/>
</dbReference>
<dbReference type="OrthoDB" id="641149at2759"/>
<dbReference type="InterPro" id="IPR018117">
    <property type="entry name" value="C5_DNA_meth_AS"/>
</dbReference>
<dbReference type="GO" id="GO:0032259">
    <property type="term" value="P:methylation"/>
    <property type="evidence" value="ECO:0007669"/>
    <property type="project" value="UniProtKB-KW"/>
</dbReference>
<dbReference type="EC" id="2.1.1.37" evidence="1"/>
<feature type="region of interest" description="Disordered" evidence="6">
    <location>
        <begin position="1"/>
        <end position="27"/>
    </location>
</feature>
<evidence type="ECO:0000256" key="5">
    <source>
        <dbReference type="PROSITE-ProRule" id="PRU01016"/>
    </source>
</evidence>